<accession>A0ABP9GKF7</accession>
<keyword evidence="2 4" id="KW-0548">Nucleotidyltransferase</keyword>
<evidence type="ECO:0000259" key="3">
    <source>
        <dbReference type="Pfam" id="PF01467"/>
    </source>
</evidence>
<dbReference type="InterPro" id="IPR050385">
    <property type="entry name" value="Archaeal_FAD_synthase"/>
</dbReference>
<dbReference type="PANTHER" id="PTHR43793">
    <property type="entry name" value="FAD SYNTHASE"/>
    <property type="match status" value="1"/>
</dbReference>
<dbReference type="Proteomes" id="UP001499993">
    <property type="component" value="Unassembled WGS sequence"/>
</dbReference>
<comment type="caution">
    <text evidence="4">The sequence shown here is derived from an EMBL/GenBank/DDBJ whole genome shotgun (WGS) entry which is preliminary data.</text>
</comment>
<keyword evidence="5" id="KW-1185">Reference proteome</keyword>
<keyword evidence="1" id="KW-0808">Transferase</keyword>
<dbReference type="SUPFAM" id="SSF52374">
    <property type="entry name" value="Nucleotidylyl transferase"/>
    <property type="match status" value="1"/>
</dbReference>
<dbReference type="Gene3D" id="3.40.50.620">
    <property type="entry name" value="HUPs"/>
    <property type="match status" value="1"/>
</dbReference>
<evidence type="ECO:0000313" key="4">
    <source>
        <dbReference type="EMBL" id="GAA4946469.1"/>
    </source>
</evidence>
<dbReference type="GO" id="GO:0016779">
    <property type="term" value="F:nucleotidyltransferase activity"/>
    <property type="evidence" value="ECO:0007669"/>
    <property type="project" value="UniProtKB-KW"/>
</dbReference>
<dbReference type="NCBIfam" id="TIGR00125">
    <property type="entry name" value="cyt_tran_rel"/>
    <property type="match status" value="1"/>
</dbReference>
<evidence type="ECO:0000313" key="5">
    <source>
        <dbReference type="Proteomes" id="UP001499993"/>
    </source>
</evidence>
<dbReference type="Pfam" id="PF01467">
    <property type="entry name" value="CTP_transf_like"/>
    <property type="match status" value="1"/>
</dbReference>
<organism evidence="4 5">
    <name type="scientific">Streptomonospora halophila</name>
    <dbReference type="NCBI Taxonomy" id="427369"/>
    <lineage>
        <taxon>Bacteria</taxon>
        <taxon>Bacillati</taxon>
        <taxon>Actinomycetota</taxon>
        <taxon>Actinomycetes</taxon>
        <taxon>Streptosporangiales</taxon>
        <taxon>Nocardiopsidaceae</taxon>
        <taxon>Streptomonospora</taxon>
    </lineage>
</organism>
<proteinExistence type="predicted"/>
<dbReference type="PANTHER" id="PTHR43793:SF1">
    <property type="entry name" value="FAD SYNTHASE"/>
    <property type="match status" value="1"/>
</dbReference>
<name>A0ABP9GKF7_9ACTN</name>
<sequence length="167" mass="17935">MTNPDPLQVPSLTLRWFSRPDSPAAPVVVTGAFDVLHVGHVRFLSDVRRRRPDLPLVVGVEDDARVRGWKGPSRPVNPDDERAEVLSALSCVDGVFVISGPGDVTSWDAYADLLRPLGIAALAFTDGDPHTEAKRRGADALGAEAWEMPMTRGRSTSAALSRLSGSP</sequence>
<feature type="domain" description="Cytidyltransferase-like" evidence="3">
    <location>
        <begin position="29"/>
        <end position="99"/>
    </location>
</feature>
<gene>
    <name evidence="4" type="primary">rfaE2</name>
    <name evidence="4" type="ORF">GCM10023224_32390</name>
</gene>
<protein>
    <submittedName>
        <fullName evidence="4">D-glycero-beta-D-manno-heptose 1-phosphate adenylyltransferase</fullName>
    </submittedName>
</protein>
<evidence type="ECO:0000256" key="1">
    <source>
        <dbReference type="ARBA" id="ARBA00022679"/>
    </source>
</evidence>
<dbReference type="InterPro" id="IPR014729">
    <property type="entry name" value="Rossmann-like_a/b/a_fold"/>
</dbReference>
<dbReference type="InterPro" id="IPR004821">
    <property type="entry name" value="Cyt_trans-like"/>
</dbReference>
<dbReference type="RefSeq" id="WP_345557210.1">
    <property type="nucleotide sequence ID" value="NZ_BAABIK010000017.1"/>
</dbReference>
<evidence type="ECO:0000256" key="2">
    <source>
        <dbReference type="ARBA" id="ARBA00022695"/>
    </source>
</evidence>
<dbReference type="EMBL" id="BAABIK010000017">
    <property type="protein sequence ID" value="GAA4946469.1"/>
    <property type="molecule type" value="Genomic_DNA"/>
</dbReference>
<reference evidence="5" key="1">
    <citation type="journal article" date="2019" name="Int. J. Syst. Evol. Microbiol.">
        <title>The Global Catalogue of Microorganisms (GCM) 10K type strain sequencing project: providing services to taxonomists for standard genome sequencing and annotation.</title>
        <authorList>
            <consortium name="The Broad Institute Genomics Platform"/>
            <consortium name="The Broad Institute Genome Sequencing Center for Infectious Disease"/>
            <person name="Wu L."/>
            <person name="Ma J."/>
        </authorList>
    </citation>
    <scope>NUCLEOTIDE SEQUENCE [LARGE SCALE GENOMIC DNA]</scope>
    <source>
        <strain evidence="5">JCM 18123</strain>
    </source>
</reference>